<dbReference type="RefSeq" id="XP_022286342.1">
    <property type="nucleotide sequence ID" value="XM_022430634.1"/>
</dbReference>
<dbReference type="OrthoDB" id="889336at2759"/>
<evidence type="ECO:0000256" key="2">
    <source>
        <dbReference type="ARBA" id="ARBA00007224"/>
    </source>
</evidence>
<evidence type="ECO:0000256" key="8">
    <source>
        <dbReference type="SAM" id="Coils"/>
    </source>
</evidence>
<comment type="similarity">
    <text evidence="2">Belongs to the CCDC90 family.</text>
</comment>
<accession>A0A8B8A4E9</accession>
<feature type="transmembrane region" description="Helical" evidence="9">
    <location>
        <begin position="261"/>
        <end position="284"/>
    </location>
</feature>
<keyword evidence="4 9" id="KW-1133">Transmembrane helix</keyword>
<keyword evidence="10" id="KW-1185">Reference proteome</keyword>
<evidence type="ECO:0000256" key="4">
    <source>
        <dbReference type="ARBA" id="ARBA00022989"/>
    </source>
</evidence>
<evidence type="ECO:0000313" key="10">
    <source>
        <dbReference type="Proteomes" id="UP000694844"/>
    </source>
</evidence>
<keyword evidence="7 9" id="KW-0472">Membrane</keyword>
<gene>
    <name evidence="11" type="primary">LOC111099203</name>
</gene>
<reference evidence="11" key="1">
    <citation type="submission" date="2025-08" db="UniProtKB">
        <authorList>
            <consortium name="RefSeq"/>
        </authorList>
    </citation>
    <scope>IDENTIFICATION</scope>
    <source>
        <tissue evidence="11">Whole sample</tissue>
    </source>
</reference>
<evidence type="ECO:0000256" key="5">
    <source>
        <dbReference type="ARBA" id="ARBA00023054"/>
    </source>
</evidence>
<sequence>MAAVTFTHRISTVTKFVRKPTSEMLWCNLCFSNNVKQFSTSGDLLRVLKVAKRGAKYPSQVVSDRFLIERSSRNQNVLMRSYCTSKPPDVSEIRNINPLGNIQSKVYYFDTLAVVQKLMTEGFNEKQAVAIKDIVQEVLHSSIDHQTKVLVTKAQMEITTQQMMTHINSVKKDMVILEKSEFSMLRSETEKQTMEIQQLKKALENELDKLKGHVRLDINLEKSRATEAHAQNEKNLQMLHNKIETDLANVRTLFESYKNDVFKYSIATALTAGATVLAVLRLLIH</sequence>
<comment type="subcellular location">
    <subcellularLocation>
        <location evidence="1">Mitochondrion membrane</location>
    </subcellularLocation>
</comment>
<proteinExistence type="inferred from homology"/>
<feature type="coiled-coil region" evidence="8">
    <location>
        <begin position="186"/>
        <end position="216"/>
    </location>
</feature>
<keyword evidence="3 9" id="KW-0812">Transmembrane</keyword>
<name>A0A8B8A4E9_CRAVI</name>
<keyword evidence="6" id="KW-0496">Mitochondrion</keyword>
<organism evidence="10 11">
    <name type="scientific">Crassostrea virginica</name>
    <name type="common">Eastern oyster</name>
    <dbReference type="NCBI Taxonomy" id="6565"/>
    <lineage>
        <taxon>Eukaryota</taxon>
        <taxon>Metazoa</taxon>
        <taxon>Spiralia</taxon>
        <taxon>Lophotrochozoa</taxon>
        <taxon>Mollusca</taxon>
        <taxon>Bivalvia</taxon>
        <taxon>Autobranchia</taxon>
        <taxon>Pteriomorphia</taxon>
        <taxon>Ostreida</taxon>
        <taxon>Ostreoidea</taxon>
        <taxon>Ostreidae</taxon>
        <taxon>Crassostrea</taxon>
    </lineage>
</organism>
<dbReference type="InterPro" id="IPR024461">
    <property type="entry name" value="CCDC90-like"/>
</dbReference>
<keyword evidence="5 8" id="KW-0175">Coiled coil</keyword>
<dbReference type="GeneID" id="111099203"/>
<evidence type="ECO:0000256" key="1">
    <source>
        <dbReference type="ARBA" id="ARBA00004325"/>
    </source>
</evidence>
<evidence type="ECO:0000256" key="9">
    <source>
        <dbReference type="SAM" id="Phobius"/>
    </source>
</evidence>
<dbReference type="PANTHER" id="PTHR14360:SF1">
    <property type="entry name" value="PROTEIN FMP32, MITOCHONDRIAL"/>
    <property type="match status" value="1"/>
</dbReference>
<evidence type="ECO:0000256" key="3">
    <source>
        <dbReference type="ARBA" id="ARBA00022692"/>
    </source>
</evidence>
<evidence type="ECO:0000313" key="11">
    <source>
        <dbReference type="RefSeq" id="XP_022286342.1"/>
    </source>
</evidence>
<dbReference type="FunFam" id="1.20.5.340:FF:000015">
    <property type="entry name" value="Mitochondrial calcium uniporter regulator 1"/>
    <property type="match status" value="1"/>
</dbReference>
<dbReference type="AlphaFoldDB" id="A0A8B8A4E9"/>
<dbReference type="Pfam" id="PF07798">
    <property type="entry name" value="CCDC90-like"/>
    <property type="match status" value="1"/>
</dbReference>
<dbReference type="Proteomes" id="UP000694844">
    <property type="component" value="Chromosome 5"/>
</dbReference>
<dbReference type="GO" id="GO:0031966">
    <property type="term" value="C:mitochondrial membrane"/>
    <property type="evidence" value="ECO:0007669"/>
    <property type="project" value="UniProtKB-SubCell"/>
</dbReference>
<evidence type="ECO:0000256" key="7">
    <source>
        <dbReference type="ARBA" id="ARBA00023136"/>
    </source>
</evidence>
<evidence type="ECO:0000256" key="6">
    <source>
        <dbReference type="ARBA" id="ARBA00023128"/>
    </source>
</evidence>
<dbReference type="KEGG" id="cvn:111099203"/>
<dbReference type="Gene3D" id="1.20.5.340">
    <property type="match status" value="1"/>
</dbReference>
<dbReference type="PANTHER" id="PTHR14360">
    <property type="entry name" value="PROTEIN FMP32, MITOCHONDRIAL"/>
    <property type="match status" value="1"/>
</dbReference>
<protein>
    <submittedName>
        <fullName evidence="11">Coiled-coil domain-containing protein 90B, mitochondrial-like</fullName>
    </submittedName>
</protein>